<accession>A0A2P7BGD6</accession>
<proteinExistence type="predicted"/>
<protein>
    <submittedName>
        <fullName evidence="1">Uncharacterized protein</fullName>
    </submittedName>
</protein>
<sequence>MQERARERTGIKARGQIGRLLAEHGGDVHAAIAALTERSLLIKELEFASLATMFERYTRCVTCLVPHNPAHQ</sequence>
<reference evidence="2" key="1">
    <citation type="submission" date="2017-11" db="EMBL/GenBank/DDBJ databases">
        <authorList>
            <person name="Kuznetsova I."/>
            <person name="Sazanova A."/>
            <person name="Chirak E."/>
            <person name="Safronova V."/>
            <person name="Willems A."/>
        </authorList>
    </citation>
    <scope>NUCLEOTIDE SEQUENCE [LARGE SCALE GENOMIC DNA]</scope>
    <source>
        <strain evidence="2">CCBAU 03422</strain>
    </source>
</reference>
<dbReference type="AlphaFoldDB" id="A0A2P7BGD6"/>
<keyword evidence="2" id="KW-1185">Reference proteome</keyword>
<organism evidence="1 2">
    <name type="scientific">Phyllobacterium sophorae</name>
    <dbReference type="NCBI Taxonomy" id="1520277"/>
    <lineage>
        <taxon>Bacteria</taxon>
        <taxon>Pseudomonadati</taxon>
        <taxon>Pseudomonadota</taxon>
        <taxon>Alphaproteobacteria</taxon>
        <taxon>Hyphomicrobiales</taxon>
        <taxon>Phyllobacteriaceae</taxon>
        <taxon>Phyllobacterium</taxon>
    </lineage>
</organism>
<comment type="caution">
    <text evidence="1">The sequence shown here is derived from an EMBL/GenBank/DDBJ whole genome shotgun (WGS) entry which is preliminary data.</text>
</comment>
<evidence type="ECO:0000313" key="2">
    <source>
        <dbReference type="Proteomes" id="UP000241764"/>
    </source>
</evidence>
<dbReference type="Proteomes" id="UP000241764">
    <property type="component" value="Unassembled WGS sequence"/>
</dbReference>
<dbReference type="EMBL" id="PGGM01000003">
    <property type="protein sequence ID" value="PSH65472.1"/>
    <property type="molecule type" value="Genomic_DNA"/>
</dbReference>
<gene>
    <name evidence="1" type="ORF">CU103_10825</name>
</gene>
<evidence type="ECO:0000313" key="1">
    <source>
        <dbReference type="EMBL" id="PSH65472.1"/>
    </source>
</evidence>
<name>A0A2P7BGD6_9HYPH</name>